<evidence type="ECO:0000313" key="3">
    <source>
        <dbReference type="Proteomes" id="UP000076552"/>
    </source>
</evidence>
<comment type="caution">
    <text evidence="2">The sequence shown here is derived from an EMBL/GenBank/DDBJ whole genome shotgun (WGS) entry which is preliminary data.</text>
</comment>
<dbReference type="InterPro" id="IPR045518">
    <property type="entry name" value="2EXR"/>
</dbReference>
<gene>
    <name evidence="2" type="ORF">CT0861_05480</name>
</gene>
<feature type="domain" description="2EXR" evidence="1">
    <location>
        <begin position="81"/>
        <end position="149"/>
    </location>
</feature>
<organism evidence="2 3">
    <name type="scientific">Colletotrichum tofieldiae</name>
    <dbReference type="NCBI Taxonomy" id="708197"/>
    <lineage>
        <taxon>Eukaryota</taxon>
        <taxon>Fungi</taxon>
        <taxon>Dikarya</taxon>
        <taxon>Ascomycota</taxon>
        <taxon>Pezizomycotina</taxon>
        <taxon>Sordariomycetes</taxon>
        <taxon>Hypocreomycetidae</taxon>
        <taxon>Glomerellales</taxon>
        <taxon>Glomerellaceae</taxon>
        <taxon>Colletotrichum</taxon>
        <taxon>Colletotrichum spaethianum species complex</taxon>
    </lineage>
</organism>
<evidence type="ECO:0000259" key="1">
    <source>
        <dbReference type="Pfam" id="PF20150"/>
    </source>
</evidence>
<keyword evidence="3" id="KW-1185">Reference proteome</keyword>
<dbReference type="EMBL" id="LFIV01000002">
    <property type="protein sequence ID" value="KZL78502.1"/>
    <property type="molecule type" value="Genomic_DNA"/>
</dbReference>
<name>A0A166Z6J4_9PEZI</name>
<protein>
    <recommendedName>
        <fullName evidence="1">2EXR domain-containing protein</fullName>
    </recommendedName>
</protein>
<proteinExistence type="predicted"/>
<dbReference type="AlphaFoldDB" id="A0A166Z6J4"/>
<reference evidence="2 3" key="1">
    <citation type="submission" date="2015-06" db="EMBL/GenBank/DDBJ databases">
        <title>Survival trade-offs in plant roots during colonization by closely related pathogenic and mutualistic fungi.</title>
        <authorList>
            <person name="Hacquard S."/>
            <person name="Kracher B."/>
            <person name="Hiruma K."/>
            <person name="Weinman A."/>
            <person name="Muench P."/>
            <person name="Garrido Oter R."/>
            <person name="Ver Loren van Themaat E."/>
            <person name="Dallerey J.-F."/>
            <person name="Damm U."/>
            <person name="Henrissat B."/>
            <person name="Lespinet O."/>
            <person name="Thon M."/>
            <person name="Kemen E."/>
            <person name="McHardy A.C."/>
            <person name="Schulze-Lefert P."/>
            <person name="O'Connell R.J."/>
        </authorList>
    </citation>
    <scope>NUCLEOTIDE SEQUENCE [LARGE SCALE GENOMIC DNA]</scope>
    <source>
        <strain evidence="2 3">0861</strain>
    </source>
</reference>
<evidence type="ECO:0000313" key="2">
    <source>
        <dbReference type="EMBL" id="KZL78502.1"/>
    </source>
</evidence>
<accession>A0A166Z6J4</accession>
<dbReference type="Pfam" id="PF20150">
    <property type="entry name" value="2EXR"/>
    <property type="match status" value="1"/>
</dbReference>
<sequence>MPSRPHPPPGPKVCVHLEHGWFEPMIGLSLKPMREPQDTLEEIITNAFVSEDNSRDREFLSGLFESINKHRRITKGDAPSFHQFSCLPPKIRNRIWLFAIPSRTIHVSDNAQEQTCWNRRLPIPAPALACSEAWQIIGPLVYEVFNSTHVFTGDEDECSPEIRMERASWVTSADTLSVGGSAYCHLEPLFRSVCGQSERNSQ</sequence>
<dbReference type="Proteomes" id="UP000076552">
    <property type="component" value="Unassembled WGS sequence"/>
</dbReference>